<comment type="similarity">
    <text evidence="1">Belongs to the multicopper oxidase family.</text>
</comment>
<keyword evidence="10" id="KW-1185">Reference proteome</keyword>
<keyword evidence="5" id="KW-0812">Transmembrane</keyword>
<dbReference type="AlphaFoldDB" id="A0A8H6VBF8"/>
<dbReference type="SUPFAM" id="SSF49503">
    <property type="entry name" value="Cupredoxins"/>
    <property type="match status" value="3"/>
</dbReference>
<dbReference type="Gene3D" id="2.60.40.420">
    <property type="entry name" value="Cupredoxins - blue copper proteins"/>
    <property type="match status" value="3"/>
</dbReference>
<dbReference type="Pfam" id="PF00394">
    <property type="entry name" value="Cu-oxidase"/>
    <property type="match status" value="1"/>
</dbReference>
<accession>A0A8H6VBF8</accession>
<keyword evidence="4" id="KW-0186">Copper</keyword>
<dbReference type="GO" id="GO:0005507">
    <property type="term" value="F:copper ion binding"/>
    <property type="evidence" value="ECO:0007669"/>
    <property type="project" value="InterPro"/>
</dbReference>
<evidence type="ECO:0000256" key="2">
    <source>
        <dbReference type="ARBA" id="ARBA00022723"/>
    </source>
</evidence>
<evidence type="ECO:0000256" key="1">
    <source>
        <dbReference type="ARBA" id="ARBA00010609"/>
    </source>
</evidence>
<dbReference type="GO" id="GO:0016491">
    <property type="term" value="F:oxidoreductase activity"/>
    <property type="evidence" value="ECO:0007669"/>
    <property type="project" value="UniProtKB-KW"/>
</dbReference>
<evidence type="ECO:0000259" key="6">
    <source>
        <dbReference type="Pfam" id="PF00394"/>
    </source>
</evidence>
<evidence type="ECO:0000256" key="3">
    <source>
        <dbReference type="ARBA" id="ARBA00023002"/>
    </source>
</evidence>
<dbReference type="InterPro" id="IPR011706">
    <property type="entry name" value="Cu-oxidase_C"/>
</dbReference>
<evidence type="ECO:0000256" key="5">
    <source>
        <dbReference type="SAM" id="Phobius"/>
    </source>
</evidence>
<dbReference type="InterPro" id="IPR008972">
    <property type="entry name" value="Cupredoxin"/>
</dbReference>
<reference evidence="9" key="1">
    <citation type="submission" date="2020-04" db="EMBL/GenBank/DDBJ databases">
        <title>Draft genome resource of the tomato pathogen Pseudocercospora fuligena.</title>
        <authorList>
            <person name="Zaccaron A."/>
        </authorList>
    </citation>
    <scope>NUCLEOTIDE SEQUENCE</scope>
    <source>
        <strain evidence="9">PF001</strain>
    </source>
</reference>
<gene>
    <name evidence="9" type="ORF">HII31_13703</name>
</gene>
<sequence length="598" mass="66442">MDNGRDKQKWRLSLLAAAVLLTVIAYFFFSSGFHFDKAWSQDELDAGVAPSVKLDFGHGPVAHPDPGSRPNDASINLQPGEHIYREAKTIELEWNVTKAVVRPDGVAKEVFLVNGAFPGPTIECRQGDELKIVVRNELSNSSDELAIHWHGMNVSNDMDGVAGISQCGIMPGRNFTYRFNMSNFGTYWWYGDQRSEGLFGALIVHEPASSDSEGDADHEFEQLLMVGDWYHQPAQHILKEYHAFGVEPSPDSMLINGQGYFACSMALPDRPVDCEDTKTPYLSIAGPTRLRIVNTGTLTGISITVSGFSMTLLEVEGGQAVDRVLSTRLGILDPGERVDVLLERLEESTSGWMTITLDREHLDFPNLALTAEQQFPIAIPLDSDRLSASEEPSPKAEATHVSWIDLATINASTTPAEALPEAADQTFVLYTNITQSEEDEYRPRGSFNDTSWTPALTRTPLIALPTSAWPIDPAPLIVYVQQDQWIDLIIHNDDRVGHSFHLHGQSFYVLNVRQQNDNRVEKSLGLRRSSKKDTIHVPSEAYAVLRFKAENGGLWLLQSSILLHQAIGLNMLIEVQPVDESQWVALRGHAEAQCREQS</sequence>
<dbReference type="PANTHER" id="PTHR11709">
    <property type="entry name" value="MULTI-COPPER OXIDASE"/>
    <property type="match status" value="1"/>
</dbReference>
<keyword evidence="5" id="KW-0472">Membrane</keyword>
<dbReference type="InterPro" id="IPR011707">
    <property type="entry name" value="Cu-oxidase-like_N"/>
</dbReference>
<evidence type="ECO:0000313" key="10">
    <source>
        <dbReference type="Proteomes" id="UP000660729"/>
    </source>
</evidence>
<dbReference type="InterPro" id="IPR045087">
    <property type="entry name" value="Cu-oxidase_fam"/>
</dbReference>
<evidence type="ECO:0000313" key="9">
    <source>
        <dbReference type="EMBL" id="KAF7185080.1"/>
    </source>
</evidence>
<dbReference type="InterPro" id="IPR033138">
    <property type="entry name" value="Cu_oxidase_CS"/>
</dbReference>
<feature type="domain" description="Plastocyanin-like" evidence="7">
    <location>
        <begin position="445"/>
        <end position="577"/>
    </location>
</feature>
<feature type="transmembrane region" description="Helical" evidence="5">
    <location>
        <begin position="12"/>
        <end position="29"/>
    </location>
</feature>
<dbReference type="EMBL" id="JABCIY010000344">
    <property type="protein sequence ID" value="KAF7185080.1"/>
    <property type="molecule type" value="Genomic_DNA"/>
</dbReference>
<feature type="domain" description="Plastocyanin-like" evidence="6">
    <location>
        <begin position="222"/>
        <end position="350"/>
    </location>
</feature>
<evidence type="ECO:0000256" key="4">
    <source>
        <dbReference type="ARBA" id="ARBA00023008"/>
    </source>
</evidence>
<evidence type="ECO:0000259" key="7">
    <source>
        <dbReference type="Pfam" id="PF07731"/>
    </source>
</evidence>
<comment type="caution">
    <text evidence="9">The sequence shown here is derived from an EMBL/GenBank/DDBJ whole genome shotgun (WGS) entry which is preliminary data.</text>
</comment>
<protein>
    <submittedName>
        <fullName evidence="9">Laccase-2</fullName>
    </submittedName>
</protein>
<dbReference type="CDD" id="cd04205">
    <property type="entry name" value="CuRO_2_LCC_like"/>
    <property type="match status" value="1"/>
</dbReference>
<evidence type="ECO:0000259" key="8">
    <source>
        <dbReference type="Pfam" id="PF07732"/>
    </source>
</evidence>
<dbReference type="Pfam" id="PF07732">
    <property type="entry name" value="Cu-oxidase_3"/>
    <property type="match status" value="1"/>
</dbReference>
<dbReference type="InterPro" id="IPR001117">
    <property type="entry name" value="Cu-oxidase_2nd"/>
</dbReference>
<proteinExistence type="inferred from homology"/>
<dbReference type="OrthoDB" id="3645735at2759"/>
<feature type="domain" description="Plastocyanin-like" evidence="8">
    <location>
        <begin position="96"/>
        <end position="208"/>
    </location>
</feature>
<dbReference type="PANTHER" id="PTHR11709:SF511">
    <property type="entry name" value="LACCASE"/>
    <property type="match status" value="1"/>
</dbReference>
<keyword evidence="2" id="KW-0479">Metal-binding</keyword>
<name>A0A8H6VBF8_9PEZI</name>
<dbReference type="Proteomes" id="UP000660729">
    <property type="component" value="Unassembled WGS sequence"/>
</dbReference>
<dbReference type="PROSITE" id="PS00079">
    <property type="entry name" value="MULTICOPPER_OXIDASE1"/>
    <property type="match status" value="1"/>
</dbReference>
<organism evidence="9 10">
    <name type="scientific">Pseudocercospora fuligena</name>
    <dbReference type="NCBI Taxonomy" id="685502"/>
    <lineage>
        <taxon>Eukaryota</taxon>
        <taxon>Fungi</taxon>
        <taxon>Dikarya</taxon>
        <taxon>Ascomycota</taxon>
        <taxon>Pezizomycotina</taxon>
        <taxon>Dothideomycetes</taxon>
        <taxon>Dothideomycetidae</taxon>
        <taxon>Mycosphaerellales</taxon>
        <taxon>Mycosphaerellaceae</taxon>
        <taxon>Pseudocercospora</taxon>
    </lineage>
</organism>
<keyword evidence="3" id="KW-0560">Oxidoreductase</keyword>
<dbReference type="Pfam" id="PF07731">
    <property type="entry name" value="Cu-oxidase_2"/>
    <property type="match status" value="1"/>
</dbReference>
<keyword evidence="5" id="KW-1133">Transmembrane helix</keyword>